<sequence length="371" mass="42484">MQTTIIRHKGRLPGLDHLRAAAIIMVFFYHYGRLFPSPSWISTVSEFGWTGVDLFFVLSGYLIAYELFGQVKEQGTISFKRFFIKRAFRILPAYLLVTGIYFLFPVTHERGTLAPLYKYLTFIQNIGLDILHQSTFSHAWSLCIEEQFYLVLPIILYTLNRFRLWKKSVLLVVAVFIAGILVRTMAWKYVFSLPKDQIGKWYEFIYYPTYSRLDGLLAGVSIAAFGTFKPDLVVKVLTYKSYILLCAGIVLLAAYFICTDQTSFSASVWGFPLVAAGYAFCVFYNLQVPQRKDGLLSKVLQQIAELSYAIYLTHKIVIHLTQQILSQTGIIADSNAMVLLCIGVSVITAYIVNRCVERPFLQVRKHFWPNL</sequence>
<feature type="transmembrane region" description="Helical" evidence="1">
    <location>
        <begin position="269"/>
        <end position="286"/>
    </location>
</feature>
<feature type="transmembrane region" description="Helical" evidence="1">
    <location>
        <begin position="47"/>
        <end position="68"/>
    </location>
</feature>
<dbReference type="RefSeq" id="WP_313988931.1">
    <property type="nucleotide sequence ID" value="NZ_JASJOS010000024.1"/>
</dbReference>
<feature type="transmembrane region" description="Helical" evidence="1">
    <location>
        <begin position="12"/>
        <end position="32"/>
    </location>
</feature>
<evidence type="ECO:0000256" key="1">
    <source>
        <dbReference type="SAM" id="Phobius"/>
    </source>
</evidence>
<dbReference type="PANTHER" id="PTHR23028:SF53">
    <property type="entry name" value="ACYL_TRANSF_3 DOMAIN-CONTAINING PROTEIN"/>
    <property type="match status" value="1"/>
</dbReference>
<dbReference type="InterPro" id="IPR050879">
    <property type="entry name" value="Acyltransferase_3"/>
</dbReference>
<keyword evidence="1" id="KW-0472">Membrane</keyword>
<gene>
    <name evidence="3" type="ORF">QNI16_35510</name>
</gene>
<dbReference type="PANTHER" id="PTHR23028">
    <property type="entry name" value="ACETYLTRANSFERASE"/>
    <property type="match status" value="1"/>
</dbReference>
<feature type="domain" description="Acyltransferase 3" evidence="2">
    <location>
        <begin position="13"/>
        <end position="353"/>
    </location>
</feature>
<dbReference type="GO" id="GO:0009103">
    <property type="term" value="P:lipopolysaccharide biosynthetic process"/>
    <property type="evidence" value="ECO:0007669"/>
    <property type="project" value="TreeGrafter"/>
</dbReference>
<name>A0AAE3R007_9BACT</name>
<feature type="transmembrane region" description="Helical" evidence="1">
    <location>
        <begin position="210"/>
        <end position="228"/>
    </location>
</feature>
<keyword evidence="1" id="KW-0812">Transmembrane</keyword>
<reference evidence="3" key="1">
    <citation type="submission" date="2023-05" db="EMBL/GenBank/DDBJ databases">
        <authorList>
            <person name="Zhang X."/>
        </authorList>
    </citation>
    <scope>NUCLEOTIDE SEQUENCE</scope>
    <source>
        <strain evidence="3">YF14B1</strain>
    </source>
</reference>
<comment type="caution">
    <text evidence="3">The sequence shown here is derived from an EMBL/GenBank/DDBJ whole genome shotgun (WGS) entry which is preliminary data.</text>
</comment>
<dbReference type="Proteomes" id="UP001241110">
    <property type="component" value="Unassembled WGS sequence"/>
</dbReference>
<dbReference type="GO" id="GO:0016747">
    <property type="term" value="F:acyltransferase activity, transferring groups other than amino-acyl groups"/>
    <property type="evidence" value="ECO:0007669"/>
    <property type="project" value="InterPro"/>
</dbReference>
<dbReference type="GO" id="GO:0016020">
    <property type="term" value="C:membrane"/>
    <property type="evidence" value="ECO:0007669"/>
    <property type="project" value="TreeGrafter"/>
</dbReference>
<accession>A0AAE3R007</accession>
<dbReference type="EC" id="2.3.-.-" evidence="3"/>
<organism evidence="3 4">
    <name type="scientific">Xanthocytophaga flava</name>
    <dbReference type="NCBI Taxonomy" id="3048013"/>
    <lineage>
        <taxon>Bacteria</taxon>
        <taxon>Pseudomonadati</taxon>
        <taxon>Bacteroidota</taxon>
        <taxon>Cytophagia</taxon>
        <taxon>Cytophagales</taxon>
        <taxon>Rhodocytophagaceae</taxon>
        <taxon>Xanthocytophaga</taxon>
    </lineage>
</organism>
<feature type="transmembrane region" description="Helical" evidence="1">
    <location>
        <begin position="169"/>
        <end position="190"/>
    </location>
</feature>
<protein>
    <submittedName>
        <fullName evidence="3">Acyltransferase</fullName>
        <ecNumber evidence="3">2.3.-.-</ecNumber>
    </submittedName>
</protein>
<proteinExistence type="predicted"/>
<dbReference type="AlphaFoldDB" id="A0AAE3R007"/>
<evidence type="ECO:0000313" key="3">
    <source>
        <dbReference type="EMBL" id="MDJ1485844.1"/>
    </source>
</evidence>
<keyword evidence="3" id="KW-0808">Transferase</keyword>
<dbReference type="EMBL" id="JASJOS010000024">
    <property type="protein sequence ID" value="MDJ1485844.1"/>
    <property type="molecule type" value="Genomic_DNA"/>
</dbReference>
<feature type="transmembrane region" description="Helical" evidence="1">
    <location>
        <begin position="337"/>
        <end position="356"/>
    </location>
</feature>
<keyword evidence="1" id="KW-1133">Transmembrane helix</keyword>
<feature type="transmembrane region" description="Helical" evidence="1">
    <location>
        <begin position="88"/>
        <end position="107"/>
    </location>
</feature>
<dbReference type="Pfam" id="PF01757">
    <property type="entry name" value="Acyl_transf_3"/>
    <property type="match status" value="1"/>
</dbReference>
<feature type="transmembrane region" description="Helical" evidence="1">
    <location>
        <begin position="240"/>
        <end position="257"/>
    </location>
</feature>
<dbReference type="InterPro" id="IPR002656">
    <property type="entry name" value="Acyl_transf_3_dom"/>
</dbReference>
<keyword evidence="3" id="KW-0012">Acyltransferase</keyword>
<evidence type="ECO:0000259" key="2">
    <source>
        <dbReference type="Pfam" id="PF01757"/>
    </source>
</evidence>
<evidence type="ECO:0000313" key="4">
    <source>
        <dbReference type="Proteomes" id="UP001241110"/>
    </source>
</evidence>